<evidence type="ECO:0000313" key="6">
    <source>
        <dbReference type="EMBL" id="HAE46058.1"/>
    </source>
</evidence>
<sequence>MRNKSKAAGGRLAVVLAVVAGLTAVAGQAAADEMKPIRIGVLTDLGGVTADATGKGSVEAARLAVEDMGGKVAGRPVEVISADHQHKTDLGSSIAREWFDQAGVDVIVDVPNSAVALAVQEIAREKKKMVLFSGAGTPALTGKSCSPYGVHWTYDTYALSKGTAGAVVKAGGDSWFMIASDYAFGHQLARDAAAVVTGAGGQVVGEVFHPLATPDFSSYLLQAQASGAKVVGIANAGGDTINTIKQAGEFGLVAGGQKLAALILMLSDIHGLGLQAAQGTYLTTPSYWDVDDRARALSKRYMERVGAMPGMLQAGVYGEVLHYLKAVDAVGGTDADAVSAKMRALPIDDPYSRNARLREDGRVVRDMYLARVKAPAESKGPWDYLDIVATIPGDQLVWPLSESTCPLVAK</sequence>
<evidence type="ECO:0000256" key="2">
    <source>
        <dbReference type="ARBA" id="ARBA00022729"/>
    </source>
</evidence>
<feature type="domain" description="Leucine-binding protein" evidence="5">
    <location>
        <begin position="36"/>
        <end position="373"/>
    </location>
</feature>
<evidence type="ECO:0000313" key="7">
    <source>
        <dbReference type="Proteomes" id="UP000257706"/>
    </source>
</evidence>
<gene>
    <name evidence="6" type="ORF">DCK97_01430</name>
</gene>
<organism evidence="6 7">
    <name type="scientific">Tistrella mobilis</name>
    <dbReference type="NCBI Taxonomy" id="171437"/>
    <lineage>
        <taxon>Bacteria</taxon>
        <taxon>Pseudomonadati</taxon>
        <taxon>Pseudomonadota</taxon>
        <taxon>Alphaproteobacteria</taxon>
        <taxon>Geminicoccales</taxon>
        <taxon>Geminicoccaceae</taxon>
        <taxon>Tistrella</taxon>
    </lineage>
</organism>
<dbReference type="InterPro" id="IPR028082">
    <property type="entry name" value="Peripla_BP_I"/>
</dbReference>
<evidence type="ECO:0000256" key="3">
    <source>
        <dbReference type="ARBA" id="ARBA00022970"/>
    </source>
</evidence>
<evidence type="ECO:0000256" key="1">
    <source>
        <dbReference type="ARBA" id="ARBA00010062"/>
    </source>
</evidence>
<dbReference type="InterPro" id="IPR028081">
    <property type="entry name" value="Leu-bd"/>
</dbReference>
<reference evidence="6 7" key="1">
    <citation type="journal article" date="2018" name="Nat. Biotechnol.">
        <title>A standardized bacterial taxonomy based on genome phylogeny substantially revises the tree of life.</title>
        <authorList>
            <person name="Parks D.H."/>
            <person name="Chuvochina M."/>
            <person name="Waite D.W."/>
            <person name="Rinke C."/>
            <person name="Skarshewski A."/>
            <person name="Chaumeil P.A."/>
            <person name="Hugenholtz P."/>
        </authorList>
    </citation>
    <scope>NUCLEOTIDE SEQUENCE [LARGE SCALE GENOMIC DNA]</scope>
    <source>
        <strain evidence="6">UBA8739</strain>
    </source>
</reference>
<dbReference type="GO" id="GO:0006865">
    <property type="term" value="P:amino acid transport"/>
    <property type="evidence" value="ECO:0007669"/>
    <property type="project" value="UniProtKB-KW"/>
</dbReference>
<dbReference type="CDD" id="cd06327">
    <property type="entry name" value="PBP1_SBP-like"/>
    <property type="match status" value="1"/>
</dbReference>
<comment type="similarity">
    <text evidence="1">Belongs to the leucine-binding protein family.</text>
</comment>
<dbReference type="InterPro" id="IPR051010">
    <property type="entry name" value="BCAA_transport"/>
</dbReference>
<dbReference type="Gene3D" id="3.40.50.2300">
    <property type="match status" value="2"/>
</dbReference>
<comment type="caution">
    <text evidence="6">The sequence shown here is derived from an EMBL/GenBank/DDBJ whole genome shotgun (WGS) entry which is preliminary data.</text>
</comment>
<dbReference type="EMBL" id="DMAI01000020">
    <property type="protein sequence ID" value="HAE46058.1"/>
    <property type="molecule type" value="Genomic_DNA"/>
</dbReference>
<evidence type="ECO:0000259" key="5">
    <source>
        <dbReference type="Pfam" id="PF13458"/>
    </source>
</evidence>
<protein>
    <submittedName>
        <fullName evidence="6">ABC transporter permease</fullName>
    </submittedName>
</protein>
<dbReference type="PANTHER" id="PTHR30483">
    <property type="entry name" value="LEUCINE-SPECIFIC-BINDING PROTEIN"/>
    <property type="match status" value="1"/>
</dbReference>
<dbReference type="Pfam" id="PF13458">
    <property type="entry name" value="Peripla_BP_6"/>
    <property type="match status" value="1"/>
</dbReference>
<keyword evidence="2 4" id="KW-0732">Signal</keyword>
<proteinExistence type="inferred from homology"/>
<keyword evidence="3" id="KW-0813">Transport</keyword>
<feature type="signal peptide" evidence="4">
    <location>
        <begin position="1"/>
        <end position="31"/>
    </location>
</feature>
<dbReference type="SUPFAM" id="SSF53822">
    <property type="entry name" value="Periplasmic binding protein-like I"/>
    <property type="match status" value="1"/>
</dbReference>
<feature type="chain" id="PRO_5017784807" evidence="4">
    <location>
        <begin position="32"/>
        <end position="410"/>
    </location>
</feature>
<keyword evidence="3" id="KW-0029">Amino-acid transport</keyword>
<name>A0A3B9IEC9_9PROT</name>
<dbReference type="PANTHER" id="PTHR30483:SF6">
    <property type="entry name" value="PERIPLASMIC BINDING PROTEIN OF ABC TRANSPORTER FOR NATURAL AMINO ACIDS"/>
    <property type="match status" value="1"/>
</dbReference>
<accession>A0A3B9IEC9</accession>
<dbReference type="Proteomes" id="UP000257706">
    <property type="component" value="Unassembled WGS sequence"/>
</dbReference>
<evidence type="ECO:0000256" key="4">
    <source>
        <dbReference type="SAM" id="SignalP"/>
    </source>
</evidence>
<dbReference type="AlphaFoldDB" id="A0A3B9IEC9"/>